<dbReference type="RefSeq" id="WP_339391285.1">
    <property type="nucleotide sequence ID" value="NZ_BAAAAF010000001.1"/>
</dbReference>
<dbReference type="InterPro" id="IPR046348">
    <property type="entry name" value="SIS_dom_sf"/>
</dbReference>
<dbReference type="InterPro" id="IPR009057">
    <property type="entry name" value="Homeodomain-like_sf"/>
</dbReference>
<evidence type="ECO:0000313" key="7">
    <source>
        <dbReference type="Proteomes" id="UP001498238"/>
    </source>
</evidence>
<dbReference type="InterPro" id="IPR000281">
    <property type="entry name" value="HTH_RpiR"/>
</dbReference>
<dbReference type="InterPro" id="IPR047640">
    <property type="entry name" value="RpiR-like"/>
</dbReference>
<gene>
    <name evidence="6" type="ORF">NCCP602_02630</name>
</gene>
<evidence type="ECO:0000256" key="1">
    <source>
        <dbReference type="ARBA" id="ARBA00023015"/>
    </source>
</evidence>
<evidence type="ECO:0000256" key="3">
    <source>
        <dbReference type="ARBA" id="ARBA00023163"/>
    </source>
</evidence>
<dbReference type="SUPFAM" id="SSF53697">
    <property type="entry name" value="SIS domain"/>
    <property type="match status" value="1"/>
</dbReference>
<comment type="caution">
    <text evidence="6">The sequence shown here is derived from an EMBL/GenBank/DDBJ whole genome shotgun (WGS) entry which is preliminary data.</text>
</comment>
<dbReference type="EMBL" id="BAAAAF010000001">
    <property type="protein sequence ID" value="GAA0034302.1"/>
    <property type="molecule type" value="Genomic_DNA"/>
</dbReference>
<dbReference type="SUPFAM" id="SSF46689">
    <property type="entry name" value="Homeodomain-like"/>
    <property type="match status" value="1"/>
</dbReference>
<evidence type="ECO:0000256" key="2">
    <source>
        <dbReference type="ARBA" id="ARBA00023125"/>
    </source>
</evidence>
<dbReference type="Gene3D" id="1.10.10.10">
    <property type="entry name" value="Winged helix-like DNA-binding domain superfamily/Winged helix DNA-binding domain"/>
    <property type="match status" value="1"/>
</dbReference>
<dbReference type="CDD" id="cd05013">
    <property type="entry name" value="SIS_RpiR"/>
    <property type="match status" value="1"/>
</dbReference>
<proteinExistence type="predicted"/>
<reference evidence="6 7" key="1">
    <citation type="submission" date="2024-01" db="EMBL/GenBank/DDBJ databases">
        <title>Characterization of antibiotic resistant novel bacterial strains and their environmental applications.</title>
        <authorList>
            <person name="Manzoor S."/>
            <person name="Abbas S."/>
            <person name="Arshad M."/>
            <person name="Ahmed I."/>
        </authorList>
    </citation>
    <scope>NUCLEOTIDE SEQUENCE [LARGE SCALE GENOMIC DNA]</scope>
    <source>
        <strain evidence="6 7">NCCP-602</strain>
    </source>
</reference>
<dbReference type="InterPro" id="IPR035472">
    <property type="entry name" value="RpiR-like_SIS"/>
</dbReference>
<dbReference type="PANTHER" id="PTHR30514">
    <property type="entry name" value="GLUCOKINASE"/>
    <property type="match status" value="1"/>
</dbReference>
<dbReference type="Pfam" id="PF01418">
    <property type="entry name" value="HTH_6"/>
    <property type="match status" value="1"/>
</dbReference>
<dbReference type="Proteomes" id="UP001498238">
    <property type="component" value="Unassembled WGS sequence"/>
</dbReference>
<feature type="domain" description="HTH rpiR-type" evidence="5">
    <location>
        <begin position="19"/>
        <end position="95"/>
    </location>
</feature>
<feature type="region of interest" description="Disordered" evidence="4">
    <location>
        <begin position="1"/>
        <end position="22"/>
    </location>
</feature>
<keyword evidence="2" id="KW-0238">DNA-binding</keyword>
<evidence type="ECO:0000259" key="5">
    <source>
        <dbReference type="PROSITE" id="PS51071"/>
    </source>
</evidence>
<dbReference type="InterPro" id="IPR036388">
    <property type="entry name" value="WH-like_DNA-bd_sf"/>
</dbReference>
<protein>
    <submittedName>
        <fullName evidence="6">MurR/RpiR family transcriptional regulator</fullName>
    </submittedName>
</protein>
<evidence type="ECO:0000313" key="6">
    <source>
        <dbReference type="EMBL" id="GAA0034302.1"/>
    </source>
</evidence>
<dbReference type="Gene3D" id="3.40.50.10490">
    <property type="entry name" value="Glucose-6-phosphate isomerase like protein, domain 1"/>
    <property type="match status" value="1"/>
</dbReference>
<dbReference type="PANTHER" id="PTHR30514:SF18">
    <property type="entry name" value="RPIR-FAMILY TRANSCRIPTIONAL REGULATOR"/>
    <property type="match status" value="1"/>
</dbReference>
<dbReference type="Pfam" id="PF01380">
    <property type="entry name" value="SIS"/>
    <property type="match status" value="1"/>
</dbReference>
<accession>A0ABN0SIT9</accession>
<sequence>MVNGREQVSGGHDHAHSTPRVSVRMRSAMPGLTPAERKIARAILASYPLAGLEPIADLAGAAGVSAPSVVRFARTLGFDGYRGLQEALKVEMREREASNLSQAQVRVPGDEPVFDAARQGYHAGIDETFDSVIGDELDRAVALLVQTKRTLALAGSTYTGYIADIFHAQLAPARPRVTRLSSSPLLAASQLIDLGRGDILVAFDVRRYDPTLAEVVRIGKELGLTTLVFTDLWLSPAATLADHVLTADVRASGPADTLAPMLALVEAVSELVATGLGEDSVRRLARVDPVRLRLQGDAWRE</sequence>
<dbReference type="InterPro" id="IPR001347">
    <property type="entry name" value="SIS_dom"/>
</dbReference>
<keyword evidence="3" id="KW-0804">Transcription</keyword>
<keyword evidence="1" id="KW-0805">Transcription regulation</keyword>
<evidence type="ECO:0000256" key="4">
    <source>
        <dbReference type="SAM" id="MobiDB-lite"/>
    </source>
</evidence>
<organism evidence="6 7">
    <name type="scientific">Brevibacterium metallidurans</name>
    <dbReference type="NCBI Taxonomy" id="1482676"/>
    <lineage>
        <taxon>Bacteria</taxon>
        <taxon>Bacillati</taxon>
        <taxon>Actinomycetota</taxon>
        <taxon>Actinomycetes</taxon>
        <taxon>Micrococcales</taxon>
        <taxon>Brevibacteriaceae</taxon>
        <taxon>Brevibacterium</taxon>
    </lineage>
</organism>
<name>A0ABN0SIT9_9MICO</name>
<keyword evidence="7" id="KW-1185">Reference proteome</keyword>
<dbReference type="PROSITE" id="PS51071">
    <property type="entry name" value="HTH_RPIR"/>
    <property type="match status" value="1"/>
</dbReference>